<keyword evidence="2" id="KW-0812">Transmembrane</keyword>
<dbReference type="InterPro" id="IPR050726">
    <property type="entry name" value="mGluR"/>
</dbReference>
<comment type="subcellular location">
    <subcellularLocation>
        <location evidence="1">Membrane</location>
        <topology evidence="1">Multi-pass membrane protein</topology>
    </subcellularLocation>
</comment>
<evidence type="ECO:0000256" key="2">
    <source>
        <dbReference type="ARBA" id="ARBA00022692"/>
    </source>
</evidence>
<dbReference type="AlphaFoldDB" id="A0A812DUX6"/>
<feature type="domain" description="Receptor ligand binding region" evidence="7">
    <location>
        <begin position="33"/>
        <end position="150"/>
    </location>
</feature>
<dbReference type="Proteomes" id="UP000597762">
    <property type="component" value="Unassembled WGS sequence"/>
</dbReference>
<keyword evidence="3" id="KW-1133">Transmembrane helix</keyword>
<dbReference type="EMBL" id="CAHIKZ030004486">
    <property type="protein sequence ID" value="CAE1311195.1"/>
    <property type="molecule type" value="Genomic_DNA"/>
</dbReference>
<name>A0A812DUX6_ACAPH</name>
<dbReference type="Gene3D" id="3.40.50.2300">
    <property type="match status" value="2"/>
</dbReference>
<accession>A0A812DUX6</accession>
<proteinExistence type="predicted"/>
<dbReference type="InterPro" id="IPR000337">
    <property type="entry name" value="GPCR_3"/>
</dbReference>
<evidence type="ECO:0000256" key="3">
    <source>
        <dbReference type="ARBA" id="ARBA00022989"/>
    </source>
</evidence>
<dbReference type="InterPro" id="IPR028082">
    <property type="entry name" value="Peripla_BP_I"/>
</dbReference>
<dbReference type="SUPFAM" id="SSF53822">
    <property type="entry name" value="Periplasmic binding protein-like I"/>
    <property type="match status" value="1"/>
</dbReference>
<comment type="caution">
    <text evidence="8">The sequence shown here is derived from an EMBL/GenBank/DDBJ whole genome shotgun (WGS) entry which is preliminary data.</text>
</comment>
<dbReference type="PRINTS" id="PR00248">
    <property type="entry name" value="GPCRMGR"/>
</dbReference>
<organism evidence="8 9">
    <name type="scientific">Acanthosepion pharaonis</name>
    <name type="common">Pharaoh cuttlefish</name>
    <name type="synonym">Sepia pharaonis</name>
    <dbReference type="NCBI Taxonomy" id="158019"/>
    <lineage>
        <taxon>Eukaryota</taxon>
        <taxon>Metazoa</taxon>
        <taxon>Spiralia</taxon>
        <taxon>Lophotrochozoa</taxon>
        <taxon>Mollusca</taxon>
        <taxon>Cephalopoda</taxon>
        <taxon>Coleoidea</taxon>
        <taxon>Decapodiformes</taxon>
        <taxon>Sepiida</taxon>
        <taxon>Sepiina</taxon>
        <taxon>Sepiidae</taxon>
        <taxon>Acanthosepion</taxon>
    </lineage>
</organism>
<dbReference type="InterPro" id="IPR001828">
    <property type="entry name" value="ANF_lig-bd_rcpt"/>
</dbReference>
<dbReference type="GO" id="GO:0016020">
    <property type="term" value="C:membrane"/>
    <property type="evidence" value="ECO:0007669"/>
    <property type="project" value="UniProtKB-SubCell"/>
</dbReference>
<sequence>MQPILFYYHRQLDFKKTIYLSFLFAEIDIADVCEPKSSVIRTMELLKKYQTGPKKLIGILSMTTSANMLNVSWFLSSLPSQKSVIQIGTAETADKLNNRALYRTFFRVIPDDGYQFQLIAQLLKKLNWNYVAILYEKDVYGEEGAKLLTYNVYNNMLNDDTGRFKFQEVGYYNGKDLILNNSPRQLSDSPHYNSSFSWVHLFFYAFLILRCRLFLSFRSRIRQALDCSPTDRERELGLDRRETG</sequence>
<dbReference type="Pfam" id="PF01094">
    <property type="entry name" value="ANF_receptor"/>
    <property type="match status" value="1"/>
</dbReference>
<dbReference type="GO" id="GO:0004930">
    <property type="term" value="F:G protein-coupled receptor activity"/>
    <property type="evidence" value="ECO:0007669"/>
    <property type="project" value="InterPro"/>
</dbReference>
<keyword evidence="6" id="KW-0325">Glycoprotein</keyword>
<evidence type="ECO:0000313" key="9">
    <source>
        <dbReference type="Proteomes" id="UP000597762"/>
    </source>
</evidence>
<dbReference type="PANTHER" id="PTHR24060">
    <property type="entry name" value="METABOTROPIC GLUTAMATE RECEPTOR"/>
    <property type="match status" value="1"/>
</dbReference>
<reference evidence="8" key="1">
    <citation type="submission" date="2021-01" db="EMBL/GenBank/DDBJ databases">
        <authorList>
            <person name="Li R."/>
            <person name="Bekaert M."/>
        </authorList>
    </citation>
    <scope>NUCLEOTIDE SEQUENCE</scope>
    <source>
        <strain evidence="8">Farmed</strain>
    </source>
</reference>
<evidence type="ECO:0000256" key="6">
    <source>
        <dbReference type="ARBA" id="ARBA00023180"/>
    </source>
</evidence>
<protein>
    <recommendedName>
        <fullName evidence="7">Receptor ligand binding region domain-containing protein</fullName>
    </recommendedName>
</protein>
<evidence type="ECO:0000256" key="4">
    <source>
        <dbReference type="ARBA" id="ARBA00023136"/>
    </source>
</evidence>
<dbReference type="OrthoDB" id="6160377at2759"/>
<evidence type="ECO:0000256" key="1">
    <source>
        <dbReference type="ARBA" id="ARBA00004141"/>
    </source>
</evidence>
<gene>
    <name evidence="8" type="ORF">SPHA_62602</name>
</gene>
<keyword evidence="9" id="KW-1185">Reference proteome</keyword>
<keyword evidence="5" id="KW-0675">Receptor</keyword>
<evidence type="ECO:0000256" key="5">
    <source>
        <dbReference type="ARBA" id="ARBA00023170"/>
    </source>
</evidence>
<evidence type="ECO:0000259" key="7">
    <source>
        <dbReference type="Pfam" id="PF01094"/>
    </source>
</evidence>
<evidence type="ECO:0000313" key="8">
    <source>
        <dbReference type="EMBL" id="CAE1311195.1"/>
    </source>
</evidence>
<keyword evidence="4" id="KW-0472">Membrane</keyword>